<evidence type="ECO:0000313" key="1">
    <source>
        <dbReference type="EMBL" id="GAH47015.1"/>
    </source>
</evidence>
<proteinExistence type="predicted"/>
<comment type="caution">
    <text evidence="1">The sequence shown here is derived from an EMBL/GenBank/DDBJ whole genome shotgun (WGS) entry which is preliminary data.</text>
</comment>
<dbReference type="AlphaFoldDB" id="X1GQ91"/>
<dbReference type="EMBL" id="BARU01006380">
    <property type="protein sequence ID" value="GAH47015.1"/>
    <property type="molecule type" value="Genomic_DNA"/>
</dbReference>
<sequence length="214" mass="24467">MHWLSGEVQVISGLDAAITLSRDAFVAVPEYEAMSSKLAAIISKWANYLEEVDVASRDMTKHLRGGKQVTVASKKEIVEKNIKTLQDRGFTIRRVDKKVKGSAQPVYIDKKKKEVVIYSEHPELEDSISIDGKKRRIFYVPASSGKTSYEEACRVKNNGDLEINTKYPLFKSKRYGDLFKKIYVITALARRECSSAKDMYKFILSHIDKEFRDF</sequence>
<protein>
    <submittedName>
        <fullName evidence="1">Uncharacterized protein</fullName>
    </submittedName>
</protein>
<organism evidence="1">
    <name type="scientific">marine sediment metagenome</name>
    <dbReference type="NCBI Taxonomy" id="412755"/>
    <lineage>
        <taxon>unclassified sequences</taxon>
        <taxon>metagenomes</taxon>
        <taxon>ecological metagenomes</taxon>
    </lineage>
</organism>
<gene>
    <name evidence="1" type="ORF">S03H2_12546</name>
</gene>
<name>X1GQ91_9ZZZZ</name>
<accession>X1GQ91</accession>
<reference evidence="1" key="1">
    <citation type="journal article" date="2014" name="Front. Microbiol.">
        <title>High frequency of phylogenetically diverse reductive dehalogenase-homologous genes in deep subseafloor sedimentary metagenomes.</title>
        <authorList>
            <person name="Kawai M."/>
            <person name="Futagami T."/>
            <person name="Toyoda A."/>
            <person name="Takaki Y."/>
            <person name="Nishi S."/>
            <person name="Hori S."/>
            <person name="Arai W."/>
            <person name="Tsubouchi T."/>
            <person name="Morono Y."/>
            <person name="Uchiyama I."/>
            <person name="Ito T."/>
            <person name="Fujiyama A."/>
            <person name="Inagaki F."/>
            <person name="Takami H."/>
        </authorList>
    </citation>
    <scope>NUCLEOTIDE SEQUENCE</scope>
    <source>
        <strain evidence="1">Expedition CK06-06</strain>
    </source>
</reference>